<sequence>MDGGGIQRVIAVVNTQEARALLKRFRPQTAHLQQLLAILELTVLIAPGDDVLRHHAR</sequence>
<accession>A0A655CDY0</accession>
<dbReference type="Proteomes" id="UP000042394">
    <property type="component" value="Unassembled WGS sequence"/>
</dbReference>
<dbReference type="EMBL" id="CQPD01000047">
    <property type="protein sequence ID" value="CNU93391.1"/>
    <property type="molecule type" value="Genomic_DNA"/>
</dbReference>
<proteinExistence type="predicted"/>
<dbReference type="Proteomes" id="UP000041314">
    <property type="component" value="Unassembled WGS sequence"/>
</dbReference>
<evidence type="ECO:0000313" key="3">
    <source>
        <dbReference type="Proteomes" id="UP000041314"/>
    </source>
</evidence>
<evidence type="ECO:0000313" key="1">
    <source>
        <dbReference type="EMBL" id="CNU07354.1"/>
    </source>
</evidence>
<dbReference type="EMBL" id="CQPA01000010">
    <property type="protein sequence ID" value="CNU07354.1"/>
    <property type="molecule type" value="Genomic_DNA"/>
</dbReference>
<reference evidence="3 4" key="1">
    <citation type="submission" date="2015-03" db="EMBL/GenBank/DDBJ databases">
        <authorList>
            <consortium name="Pathogen Informatics"/>
        </authorList>
    </citation>
    <scope>NUCLEOTIDE SEQUENCE [LARGE SCALE GENOMIC DNA]</scope>
    <source>
        <strain evidence="1 3">A1104</strain>
        <strain evidence="2 4">D4891</strain>
    </source>
</reference>
<dbReference type="AlphaFoldDB" id="A0A655CDY0"/>
<evidence type="ECO:0000313" key="4">
    <source>
        <dbReference type="Proteomes" id="UP000042394"/>
    </source>
</evidence>
<evidence type="ECO:0000313" key="2">
    <source>
        <dbReference type="EMBL" id="CNU93391.1"/>
    </source>
</evidence>
<name>A0A655CDY0_SALET</name>
<gene>
    <name evidence="1" type="ORF">ERS008198_01841</name>
    <name evidence="2" type="ORF">ERS008207_03840</name>
</gene>
<organism evidence="1 3">
    <name type="scientific">Salmonella enterica subsp. enterica serovar Bovismorbificans</name>
    <dbReference type="NCBI Taxonomy" id="58097"/>
    <lineage>
        <taxon>Bacteria</taxon>
        <taxon>Pseudomonadati</taxon>
        <taxon>Pseudomonadota</taxon>
        <taxon>Gammaproteobacteria</taxon>
        <taxon>Enterobacterales</taxon>
        <taxon>Enterobacteriaceae</taxon>
        <taxon>Salmonella</taxon>
    </lineage>
</organism>
<protein>
    <submittedName>
        <fullName evidence="1">Uncharacterized protein</fullName>
    </submittedName>
</protein>